<sequence>MATSISLTGYPMHTPTTWVDPVVFFIQDVCPKFFTFALFDYWSSLECTAKTIDIYIALPCTACMHSSASTGNGYSFRSVQFL</sequence>
<dbReference type="CTD" id="36346615"/>
<keyword evidence="2" id="KW-1185">Reference proteome</keyword>
<reference evidence="1 2" key="1">
    <citation type="journal article" date="2013" name="Nat. Genet.">
        <title>The genome of the hydatid tapeworm Echinococcus granulosus.</title>
        <authorList>
            <person name="Zheng H."/>
            <person name="Zhang W."/>
            <person name="Zhang L."/>
            <person name="Zhang Z."/>
            <person name="Li J."/>
            <person name="Lu G."/>
            <person name="Zhu Y."/>
            <person name="Wang Y."/>
            <person name="Huang Y."/>
            <person name="Liu J."/>
            <person name="Kang H."/>
            <person name="Chen J."/>
            <person name="Wang L."/>
            <person name="Chen A."/>
            <person name="Yu S."/>
            <person name="Gao Z."/>
            <person name="Jin L."/>
            <person name="Gu W."/>
            <person name="Wang Z."/>
            <person name="Zhao L."/>
            <person name="Shi B."/>
            <person name="Wen H."/>
            <person name="Lin R."/>
            <person name="Jones M.K."/>
            <person name="Brejova B."/>
            <person name="Vinar T."/>
            <person name="Zhao G."/>
            <person name="McManus D.P."/>
            <person name="Chen Z."/>
            <person name="Zhou Y."/>
            <person name="Wang S."/>
        </authorList>
    </citation>
    <scope>NUCLEOTIDE SEQUENCE [LARGE SCALE GENOMIC DNA]</scope>
</reference>
<proteinExistence type="predicted"/>
<protein>
    <submittedName>
        <fullName evidence="1">Uncharacterized protein</fullName>
    </submittedName>
</protein>
<dbReference type="EMBL" id="APAU02000297">
    <property type="protein sequence ID" value="EUB54240.1"/>
    <property type="molecule type" value="Genomic_DNA"/>
</dbReference>
<dbReference type="GeneID" id="36346615"/>
<gene>
    <name evidence="1" type="ORF">EGR_10900</name>
</gene>
<dbReference type="RefSeq" id="XP_024345436.1">
    <property type="nucleotide sequence ID" value="XM_024500149.1"/>
</dbReference>
<dbReference type="AlphaFoldDB" id="W6TZI6"/>
<evidence type="ECO:0000313" key="1">
    <source>
        <dbReference type="EMBL" id="EUB54240.1"/>
    </source>
</evidence>
<accession>W6TZI6</accession>
<organism evidence="1 2">
    <name type="scientific">Echinococcus granulosus</name>
    <name type="common">Hydatid tapeworm</name>
    <dbReference type="NCBI Taxonomy" id="6210"/>
    <lineage>
        <taxon>Eukaryota</taxon>
        <taxon>Metazoa</taxon>
        <taxon>Spiralia</taxon>
        <taxon>Lophotrochozoa</taxon>
        <taxon>Platyhelminthes</taxon>
        <taxon>Cestoda</taxon>
        <taxon>Eucestoda</taxon>
        <taxon>Cyclophyllidea</taxon>
        <taxon>Taeniidae</taxon>
        <taxon>Echinococcus</taxon>
        <taxon>Echinococcus granulosus group</taxon>
    </lineage>
</organism>
<dbReference type="KEGG" id="egl:EGR_10900"/>
<evidence type="ECO:0000313" key="2">
    <source>
        <dbReference type="Proteomes" id="UP000019149"/>
    </source>
</evidence>
<name>W6TZI6_ECHGR</name>
<comment type="caution">
    <text evidence="1">The sequence shown here is derived from an EMBL/GenBank/DDBJ whole genome shotgun (WGS) entry which is preliminary data.</text>
</comment>
<dbReference type="Proteomes" id="UP000019149">
    <property type="component" value="Unassembled WGS sequence"/>
</dbReference>